<dbReference type="PANTHER" id="PTHR33434">
    <property type="entry name" value="DEGV DOMAIN-CONTAINING PROTEIN DR_1986-RELATED"/>
    <property type="match status" value="1"/>
</dbReference>
<dbReference type="InterPro" id="IPR043168">
    <property type="entry name" value="DegV_C"/>
</dbReference>
<organism evidence="2">
    <name type="scientific">Intestinibacter bartlettii</name>
    <dbReference type="NCBI Taxonomy" id="261299"/>
    <lineage>
        <taxon>Bacteria</taxon>
        <taxon>Bacillati</taxon>
        <taxon>Bacillota</taxon>
        <taxon>Clostridia</taxon>
        <taxon>Peptostreptococcales</taxon>
        <taxon>Peptostreptococcaceae</taxon>
        <taxon>Intestinibacter</taxon>
    </lineage>
</organism>
<dbReference type="PANTHER" id="PTHR33434:SF8">
    <property type="entry name" value="DEGV DOMAIN-CONTAINING PROTEIN SPR1019"/>
    <property type="match status" value="1"/>
</dbReference>
<keyword evidence="1" id="KW-0446">Lipid-binding</keyword>
<dbReference type="NCBIfam" id="TIGR00762">
    <property type="entry name" value="DegV"/>
    <property type="match status" value="1"/>
</dbReference>
<dbReference type="SUPFAM" id="SSF82549">
    <property type="entry name" value="DAK1/DegV-like"/>
    <property type="match status" value="1"/>
</dbReference>
<dbReference type="AlphaFoldDB" id="A0A6N3FUC5"/>
<dbReference type="RefSeq" id="WP_138342342.1">
    <property type="nucleotide sequence ID" value="NZ_CACRUE010000045.1"/>
</dbReference>
<dbReference type="GO" id="GO:0008289">
    <property type="term" value="F:lipid binding"/>
    <property type="evidence" value="ECO:0007669"/>
    <property type="project" value="UniProtKB-KW"/>
</dbReference>
<proteinExistence type="predicted"/>
<dbReference type="PROSITE" id="PS51482">
    <property type="entry name" value="DEGV"/>
    <property type="match status" value="1"/>
</dbReference>
<accession>A0A6N3FUC5</accession>
<dbReference type="Pfam" id="PF02645">
    <property type="entry name" value="DegV"/>
    <property type="match status" value="1"/>
</dbReference>
<gene>
    <name evidence="2" type="ORF">IBLFYP30_00593</name>
</gene>
<dbReference type="Gene3D" id="3.30.1180.10">
    <property type="match status" value="1"/>
</dbReference>
<name>A0A6N3FUC5_9FIRM</name>
<dbReference type="EMBL" id="CACRUE010000045">
    <property type="protein sequence ID" value="VYU56087.1"/>
    <property type="molecule type" value="Genomic_DNA"/>
</dbReference>
<dbReference type="InterPro" id="IPR050270">
    <property type="entry name" value="DegV_domain_contain"/>
</dbReference>
<evidence type="ECO:0000313" key="2">
    <source>
        <dbReference type="EMBL" id="VYU56087.1"/>
    </source>
</evidence>
<dbReference type="InterPro" id="IPR003797">
    <property type="entry name" value="DegV"/>
</dbReference>
<sequence>MKIKLICDSMCDIPEEIVNKEFVEMIPLTINIDGKEYKDGVDFTKEQFYDILKKCDNLPKTSQVTYVDFKNIFEKYTKEGYDVICITGSSKASGTFQSANLAKADVEGNIYIFDSLFLSLGSGQYVIKASHLIEEGNLNASEIIQELENMRKDVNLLFVPFTLEYLKQSGRLPSVISFVGNMLSIKPICTMEDGKNKIVSKVRGTKQIASKLVDMILELNDGNVEDKIITIGYGSNEDDFKRLQEEVSKKINAKKIYITRGGSCICSHTGPEILAISSSY</sequence>
<dbReference type="Gene3D" id="3.40.50.10170">
    <property type="match status" value="1"/>
</dbReference>
<evidence type="ECO:0000256" key="1">
    <source>
        <dbReference type="ARBA" id="ARBA00023121"/>
    </source>
</evidence>
<reference evidence="2" key="1">
    <citation type="submission" date="2019-11" db="EMBL/GenBank/DDBJ databases">
        <authorList>
            <person name="Feng L."/>
        </authorList>
    </citation>
    <scope>NUCLEOTIDE SEQUENCE</scope>
    <source>
        <strain evidence="2">IbartlettiiLFYP30</strain>
    </source>
</reference>
<protein>
    <submittedName>
        <fullName evidence="2">DegV domain-containing protein</fullName>
    </submittedName>
</protein>